<dbReference type="Proteomes" id="UP000029227">
    <property type="component" value="Unassembled WGS sequence"/>
</dbReference>
<dbReference type="InterPro" id="IPR009822">
    <property type="entry name" value="YaeQ"/>
</dbReference>
<dbReference type="SMART" id="SM01322">
    <property type="entry name" value="YaeQ"/>
    <property type="match status" value="1"/>
</dbReference>
<protein>
    <submittedName>
        <fullName evidence="1">YaeQ protein</fullName>
    </submittedName>
</protein>
<proteinExistence type="predicted"/>
<reference evidence="1 2" key="1">
    <citation type="journal article" date="2014" name="Genome Announc.">
        <title>Draft Genome Sequences of Two Vibrionaceae Species, Vibrio ponticus C121 and Photobacterium aphoticum C119, Isolated as Coral Reef Microbiota.</title>
        <authorList>
            <person name="Al-saari N."/>
            <person name="Meirelles P.M."/>
            <person name="Mino S."/>
            <person name="Suda W."/>
            <person name="Oshima K."/>
            <person name="Hattori M."/>
            <person name="Ohkuma M."/>
            <person name="Thompson F.L."/>
            <person name="Gomez-Gil B."/>
            <person name="Sawabe T."/>
            <person name="Sawabe T."/>
        </authorList>
    </citation>
    <scope>NUCLEOTIDE SEQUENCE [LARGE SCALE GENOMIC DNA]</scope>
    <source>
        <strain evidence="1 2">JCM 19237</strain>
    </source>
</reference>
<dbReference type="PANTHER" id="PTHR38784:SF1">
    <property type="entry name" value="SUCROSE PHOSPHORYLASE"/>
    <property type="match status" value="1"/>
</dbReference>
<evidence type="ECO:0000313" key="1">
    <source>
        <dbReference type="EMBL" id="GAL03302.1"/>
    </source>
</evidence>
<dbReference type="AlphaFoldDB" id="A0A090R6P1"/>
<comment type="caution">
    <text evidence="1">The sequence shown here is derived from an EMBL/GenBank/DDBJ whole genome shotgun (WGS) entry which is preliminary data.</text>
</comment>
<organism evidence="1 2">
    <name type="scientific">Photobacterium aphoticum</name>
    <dbReference type="NCBI Taxonomy" id="754436"/>
    <lineage>
        <taxon>Bacteria</taxon>
        <taxon>Pseudomonadati</taxon>
        <taxon>Pseudomonadota</taxon>
        <taxon>Gammaproteobacteria</taxon>
        <taxon>Vibrionales</taxon>
        <taxon>Vibrionaceae</taxon>
        <taxon>Photobacterium</taxon>
    </lineage>
</organism>
<dbReference type="EMBL" id="BBMN01000001">
    <property type="protein sequence ID" value="GAL03302.1"/>
    <property type="molecule type" value="Genomic_DNA"/>
</dbReference>
<dbReference type="Gene3D" id="3.10.640.10">
    <property type="entry name" value="Restriction endonuclease-like alpha-beta roll domain"/>
    <property type="match status" value="1"/>
</dbReference>
<dbReference type="InterPro" id="IPR011335">
    <property type="entry name" value="Restrct_endonuc-II-like"/>
</dbReference>
<name>A0A090R6P1_9GAMM</name>
<accession>A0A090R6P1</accession>
<dbReference type="Pfam" id="PF07152">
    <property type="entry name" value="YaeQ"/>
    <property type="match status" value="1"/>
</dbReference>
<dbReference type="InterPro" id="IPR038590">
    <property type="entry name" value="YaeQ_sf"/>
</dbReference>
<sequence length="236" mass="26802">MQEQIERVRACPYTQAIFIPLMAGKSSRNIRKYHHALKATIYKAQFNVADLDRHVYLDQSHTLACHPSETLQRLMLRLVMWGLNADESLQFTKGLCEADEPALWTKSLTDDVELWIDLGLPDEKRIKKAAHKADKVIIAAYGDNAAPVWWQQNKSKITQFGNVSVVFFDDATLAQLEAMVERTMQLQLTIEGEQGWLSAGEKSCTLTLSGGIVKHIHFAFLIKRRQKSGRQDHGCH</sequence>
<dbReference type="eggNOG" id="COG4681">
    <property type="taxonomic scope" value="Bacteria"/>
</dbReference>
<gene>
    <name evidence="1" type="ORF">JCM19237_6195</name>
</gene>
<dbReference type="SUPFAM" id="SSF52980">
    <property type="entry name" value="Restriction endonuclease-like"/>
    <property type="match status" value="1"/>
</dbReference>
<evidence type="ECO:0000313" key="2">
    <source>
        <dbReference type="Proteomes" id="UP000029227"/>
    </source>
</evidence>
<dbReference type="STRING" id="754436.JCM19237_6195"/>
<dbReference type="PANTHER" id="PTHR38784">
    <property type="entry name" value="SUCROSE PHOSPHORYLASE"/>
    <property type="match status" value="1"/>
</dbReference>